<dbReference type="Proteomes" id="UP000269945">
    <property type="component" value="Unassembled WGS sequence"/>
</dbReference>
<reference evidence="1 2" key="1">
    <citation type="submission" date="2018-10" db="EMBL/GenBank/DDBJ databases">
        <authorList>
            <person name="Ekblom R."/>
            <person name="Jareborg N."/>
        </authorList>
    </citation>
    <scope>NUCLEOTIDE SEQUENCE [LARGE SCALE GENOMIC DNA]</scope>
    <source>
        <tissue evidence="1">Muscle</tissue>
    </source>
</reference>
<sequence>MKFGHHCLIFRTFYGGDHSFNRQESGEVSGVG</sequence>
<name>A0A9X9LQ98_GULGU</name>
<evidence type="ECO:0000313" key="2">
    <source>
        <dbReference type="Proteomes" id="UP000269945"/>
    </source>
</evidence>
<comment type="caution">
    <text evidence="1">The sequence shown here is derived from an EMBL/GenBank/DDBJ whole genome shotgun (WGS) entry which is preliminary data.</text>
</comment>
<accession>A0A9X9LQ98</accession>
<keyword evidence="2" id="KW-1185">Reference proteome</keyword>
<dbReference type="EMBL" id="CYRY02011299">
    <property type="protein sequence ID" value="VCW79084.1"/>
    <property type="molecule type" value="Genomic_DNA"/>
</dbReference>
<proteinExistence type="predicted"/>
<protein>
    <submittedName>
        <fullName evidence="1">Uncharacterized protein</fullName>
    </submittedName>
</protein>
<gene>
    <name evidence="1" type="ORF">BN2614_LOCUS1</name>
</gene>
<organism evidence="1 2">
    <name type="scientific">Gulo gulo</name>
    <name type="common">Wolverine</name>
    <name type="synonym">Gluton</name>
    <dbReference type="NCBI Taxonomy" id="48420"/>
    <lineage>
        <taxon>Eukaryota</taxon>
        <taxon>Metazoa</taxon>
        <taxon>Chordata</taxon>
        <taxon>Craniata</taxon>
        <taxon>Vertebrata</taxon>
        <taxon>Euteleostomi</taxon>
        <taxon>Mammalia</taxon>
        <taxon>Eutheria</taxon>
        <taxon>Laurasiatheria</taxon>
        <taxon>Carnivora</taxon>
        <taxon>Caniformia</taxon>
        <taxon>Musteloidea</taxon>
        <taxon>Mustelidae</taxon>
        <taxon>Guloninae</taxon>
        <taxon>Gulo</taxon>
    </lineage>
</organism>
<evidence type="ECO:0000313" key="1">
    <source>
        <dbReference type="EMBL" id="VCW79084.1"/>
    </source>
</evidence>
<dbReference type="AlphaFoldDB" id="A0A9X9LQ98"/>